<feature type="transmembrane region" description="Helical" evidence="7">
    <location>
        <begin position="78"/>
        <end position="99"/>
    </location>
</feature>
<dbReference type="SUPFAM" id="SSF161098">
    <property type="entry name" value="MetI-like"/>
    <property type="match status" value="1"/>
</dbReference>
<feature type="transmembrane region" description="Helical" evidence="7">
    <location>
        <begin position="9"/>
        <end position="34"/>
    </location>
</feature>
<feature type="domain" description="ABC transmembrane type-1" evidence="8">
    <location>
        <begin position="74"/>
        <end position="272"/>
    </location>
</feature>
<feature type="transmembrane region" description="Helical" evidence="7">
    <location>
        <begin position="143"/>
        <end position="162"/>
    </location>
</feature>
<dbReference type="PROSITE" id="PS50928">
    <property type="entry name" value="ABC_TM1"/>
    <property type="match status" value="1"/>
</dbReference>
<dbReference type="PANTHER" id="PTHR43744:SF9">
    <property type="entry name" value="POLYGALACTURONAN_RHAMNOGALACTURONAN TRANSPORT SYSTEM PERMEASE PROTEIN YTCP"/>
    <property type="match status" value="1"/>
</dbReference>
<protein>
    <submittedName>
        <fullName evidence="9">ABC transporter permease subunit</fullName>
    </submittedName>
</protein>
<dbReference type="InterPro" id="IPR000515">
    <property type="entry name" value="MetI-like"/>
</dbReference>
<evidence type="ECO:0000259" key="8">
    <source>
        <dbReference type="PROSITE" id="PS50928"/>
    </source>
</evidence>
<feature type="transmembrane region" description="Helical" evidence="7">
    <location>
        <begin position="183"/>
        <end position="205"/>
    </location>
</feature>
<keyword evidence="10" id="KW-1185">Reference proteome</keyword>
<reference evidence="9 10" key="1">
    <citation type="submission" date="2019-10" db="EMBL/GenBank/DDBJ databases">
        <title>Description of Paenibacillus terrestris sp. nov.</title>
        <authorList>
            <person name="Carlier A."/>
            <person name="Qi S."/>
        </authorList>
    </citation>
    <scope>NUCLEOTIDE SEQUENCE [LARGE SCALE GENOMIC DNA]</scope>
    <source>
        <strain evidence="9 10">LMG 31458</strain>
    </source>
</reference>
<evidence type="ECO:0000256" key="3">
    <source>
        <dbReference type="ARBA" id="ARBA00022475"/>
    </source>
</evidence>
<dbReference type="CDD" id="cd06261">
    <property type="entry name" value="TM_PBP2"/>
    <property type="match status" value="1"/>
</dbReference>
<dbReference type="EMBL" id="WHOA01000248">
    <property type="protein sequence ID" value="NOU76868.1"/>
    <property type="molecule type" value="Genomic_DNA"/>
</dbReference>
<comment type="caution">
    <text evidence="9">The sequence shown here is derived from an EMBL/GenBank/DDBJ whole genome shotgun (WGS) entry which is preliminary data.</text>
</comment>
<evidence type="ECO:0000313" key="9">
    <source>
        <dbReference type="EMBL" id="NOU76868.1"/>
    </source>
</evidence>
<keyword evidence="5 7" id="KW-1133">Transmembrane helix</keyword>
<dbReference type="RefSeq" id="WP_171649403.1">
    <property type="nucleotide sequence ID" value="NZ_WHOA01000248.1"/>
</dbReference>
<dbReference type="Gene3D" id="1.10.3720.10">
    <property type="entry name" value="MetI-like"/>
    <property type="match status" value="1"/>
</dbReference>
<evidence type="ECO:0000256" key="2">
    <source>
        <dbReference type="ARBA" id="ARBA00022448"/>
    </source>
</evidence>
<feature type="transmembrane region" description="Helical" evidence="7">
    <location>
        <begin position="111"/>
        <end position="131"/>
    </location>
</feature>
<dbReference type="Proteomes" id="UP000616779">
    <property type="component" value="Unassembled WGS sequence"/>
</dbReference>
<dbReference type="PANTHER" id="PTHR43744">
    <property type="entry name" value="ABC TRANSPORTER PERMEASE PROTEIN MG189-RELATED-RELATED"/>
    <property type="match status" value="1"/>
</dbReference>
<comment type="subcellular location">
    <subcellularLocation>
        <location evidence="1 7">Cell membrane</location>
        <topology evidence="1 7">Multi-pass membrane protein</topology>
    </subcellularLocation>
</comment>
<keyword evidence="2 7" id="KW-0813">Transport</keyword>
<sequence length="298" mass="33315">MIRDSWTDVLFTVCNKLFLAIVLLLVCYPLIYIISASISDPILVNQGKLWLWPQGITFEGFERVFHNKELWVGYRNTILYTIIGTAINLLVTLPCAYALSRGDMVGRNAIMAAFVFTMFFGGGLIPTYLLIKNLGMINTVWALLIPNAATIWNIIVCRTFFQMNIPKELQESAEIDGCSNTRLFVRIVLPLSAPIIAVMALFYGVGHWNAFFNALIYLSDRTLFPLQLILKEILVQQQVSTDMMTGGGGDLDALAVQARIAEIVKYAVIMVSTLPVIIVYPFVQRYFVKGVLIGSIKG</sequence>
<evidence type="ECO:0000256" key="5">
    <source>
        <dbReference type="ARBA" id="ARBA00022989"/>
    </source>
</evidence>
<evidence type="ECO:0000256" key="6">
    <source>
        <dbReference type="ARBA" id="ARBA00023136"/>
    </source>
</evidence>
<organism evidence="9 10">
    <name type="scientific">Paenibacillus phytorum</name>
    <dbReference type="NCBI Taxonomy" id="2654977"/>
    <lineage>
        <taxon>Bacteria</taxon>
        <taxon>Bacillati</taxon>
        <taxon>Bacillota</taxon>
        <taxon>Bacilli</taxon>
        <taxon>Bacillales</taxon>
        <taxon>Paenibacillaceae</taxon>
        <taxon>Paenibacillus</taxon>
    </lineage>
</organism>
<keyword evidence="6 7" id="KW-0472">Membrane</keyword>
<dbReference type="Pfam" id="PF00528">
    <property type="entry name" value="BPD_transp_1"/>
    <property type="match status" value="1"/>
</dbReference>
<keyword evidence="4 7" id="KW-0812">Transmembrane</keyword>
<evidence type="ECO:0000256" key="4">
    <source>
        <dbReference type="ARBA" id="ARBA00022692"/>
    </source>
</evidence>
<proteinExistence type="inferred from homology"/>
<evidence type="ECO:0000313" key="10">
    <source>
        <dbReference type="Proteomes" id="UP000616779"/>
    </source>
</evidence>
<gene>
    <name evidence="9" type="ORF">GC098_36835</name>
</gene>
<feature type="transmembrane region" description="Helical" evidence="7">
    <location>
        <begin position="263"/>
        <end position="283"/>
    </location>
</feature>
<name>A0ABX1YA86_9BACL</name>
<evidence type="ECO:0000256" key="7">
    <source>
        <dbReference type="RuleBase" id="RU363032"/>
    </source>
</evidence>
<dbReference type="InterPro" id="IPR035906">
    <property type="entry name" value="MetI-like_sf"/>
</dbReference>
<comment type="similarity">
    <text evidence="7">Belongs to the binding-protein-dependent transport system permease family.</text>
</comment>
<accession>A0ABX1YA86</accession>
<keyword evidence="3" id="KW-1003">Cell membrane</keyword>
<evidence type="ECO:0000256" key="1">
    <source>
        <dbReference type="ARBA" id="ARBA00004651"/>
    </source>
</evidence>